<dbReference type="NCBIfam" id="TIGR02840">
    <property type="entry name" value="spore_YtaF"/>
    <property type="match status" value="1"/>
</dbReference>
<evidence type="ECO:0000256" key="4">
    <source>
        <dbReference type="ARBA" id="ARBA00023136"/>
    </source>
</evidence>
<feature type="transmembrane region" description="Helical" evidence="5">
    <location>
        <begin position="34"/>
        <end position="59"/>
    </location>
</feature>
<dbReference type="PANTHER" id="PTHR35529">
    <property type="entry name" value="MANGANESE EFFLUX PUMP MNTP-RELATED"/>
    <property type="match status" value="1"/>
</dbReference>
<evidence type="ECO:0000256" key="3">
    <source>
        <dbReference type="ARBA" id="ARBA00022989"/>
    </source>
</evidence>
<protein>
    <submittedName>
        <fullName evidence="6">Sporulation membrane protein YtaF</fullName>
    </submittedName>
</protein>
<keyword evidence="1" id="KW-1003">Cell membrane</keyword>
<feature type="transmembrane region" description="Helical" evidence="5">
    <location>
        <begin position="65"/>
        <end position="84"/>
    </location>
</feature>
<dbReference type="AlphaFoldDB" id="A0A8I1AB98"/>
<keyword evidence="4 5" id="KW-0472">Membrane</keyword>
<dbReference type="PANTHER" id="PTHR35529:SF2">
    <property type="entry name" value="SPORULATION PROTEIN YTAF-RELATED"/>
    <property type="match status" value="1"/>
</dbReference>
<dbReference type="Proteomes" id="UP000633619">
    <property type="component" value="Unassembled WGS sequence"/>
</dbReference>
<evidence type="ECO:0000256" key="1">
    <source>
        <dbReference type="ARBA" id="ARBA00022475"/>
    </source>
</evidence>
<keyword evidence="3 5" id="KW-1133">Transmembrane helix</keyword>
<proteinExistence type="predicted"/>
<name>A0A8I1AB98_THEIN</name>
<feature type="transmembrane region" description="Helical" evidence="5">
    <location>
        <begin position="173"/>
        <end position="195"/>
    </location>
</feature>
<keyword evidence="2 5" id="KW-0812">Transmembrane</keyword>
<reference evidence="6 7" key="1">
    <citation type="submission" date="2020-12" db="EMBL/GenBank/DDBJ databases">
        <title>WGS of Thermoactinomyces spp.</title>
        <authorList>
            <person name="Cheng K."/>
        </authorList>
    </citation>
    <scope>NUCLEOTIDE SEQUENCE [LARGE SCALE GENOMIC DNA]</scope>
    <source>
        <strain evidence="7">CICC 10671\DSM 43846</strain>
    </source>
</reference>
<feature type="transmembrane region" description="Helical" evidence="5">
    <location>
        <begin position="202"/>
        <end position="219"/>
    </location>
</feature>
<evidence type="ECO:0000313" key="7">
    <source>
        <dbReference type="Proteomes" id="UP000633619"/>
    </source>
</evidence>
<dbReference type="InterPro" id="IPR014205">
    <property type="entry name" value="Spore_YtaF"/>
</dbReference>
<sequence length="220" mass="23715">MLHGWLIIGLAFAVSLDSFGVGTTYGLRKIRIPLVSTVIIAGCSGAVLYMGMCMGKFISALFSPVFTQALGAVLLIILGLWIILQGEKNLKETNEDEIRSESPSCLSIKTWTFQIKRLGLVVKVLKTPVMADMDNSGSISSAEAFLLGTALSLDAFGAGIGAAMMGFPPVPTAFSIALMSALFLRLGMWIGFSCAKNLKNRFWAYMPGVILILLGMMRFM</sequence>
<dbReference type="EMBL" id="JAECVW010000002">
    <property type="protein sequence ID" value="MBH8594776.1"/>
    <property type="molecule type" value="Genomic_DNA"/>
</dbReference>
<evidence type="ECO:0000256" key="5">
    <source>
        <dbReference type="SAM" id="Phobius"/>
    </source>
</evidence>
<dbReference type="InterPro" id="IPR003810">
    <property type="entry name" value="Mntp/YtaF"/>
</dbReference>
<keyword evidence="7" id="KW-1185">Reference proteome</keyword>
<feature type="transmembrane region" description="Helical" evidence="5">
    <location>
        <begin position="144"/>
        <end position="167"/>
    </location>
</feature>
<dbReference type="RefSeq" id="WP_181731995.1">
    <property type="nucleotide sequence ID" value="NZ_JACEIR010000004.1"/>
</dbReference>
<evidence type="ECO:0000313" key="6">
    <source>
        <dbReference type="EMBL" id="MBH8594776.1"/>
    </source>
</evidence>
<evidence type="ECO:0000256" key="2">
    <source>
        <dbReference type="ARBA" id="ARBA00022692"/>
    </source>
</evidence>
<feature type="transmembrane region" description="Helical" evidence="5">
    <location>
        <begin position="6"/>
        <end position="27"/>
    </location>
</feature>
<organism evidence="6 7">
    <name type="scientific">Thermoactinomyces intermedius</name>
    <dbReference type="NCBI Taxonomy" id="2024"/>
    <lineage>
        <taxon>Bacteria</taxon>
        <taxon>Bacillati</taxon>
        <taxon>Bacillota</taxon>
        <taxon>Bacilli</taxon>
        <taxon>Bacillales</taxon>
        <taxon>Thermoactinomycetaceae</taxon>
        <taxon>Thermoactinomyces</taxon>
    </lineage>
</organism>
<gene>
    <name evidence="6" type="primary">ytaF</name>
    <name evidence="6" type="ORF">I8U20_05465</name>
</gene>
<accession>A0A8I1AB98</accession>
<comment type="caution">
    <text evidence="6">The sequence shown here is derived from an EMBL/GenBank/DDBJ whole genome shotgun (WGS) entry which is preliminary data.</text>
</comment>
<dbReference type="Pfam" id="PF02659">
    <property type="entry name" value="Mntp"/>
    <property type="match status" value="2"/>
</dbReference>